<evidence type="ECO:0000256" key="3">
    <source>
        <dbReference type="ARBA" id="ARBA00022692"/>
    </source>
</evidence>
<keyword evidence="2" id="KW-0813">Transport</keyword>
<evidence type="ECO:0000256" key="2">
    <source>
        <dbReference type="ARBA" id="ARBA00022448"/>
    </source>
</evidence>
<keyword evidence="4 6" id="KW-1133">Transmembrane helix</keyword>
<comment type="subcellular location">
    <subcellularLocation>
        <location evidence="1">Membrane</location>
        <topology evidence="1">Multi-pass membrane protein</topology>
    </subcellularLocation>
</comment>
<keyword evidence="3 6" id="KW-0812">Transmembrane</keyword>
<reference evidence="7 8" key="1">
    <citation type="submission" date="2023-01" db="EMBL/GenBank/DDBJ databases">
        <title>Analysis of 21 Apiospora genomes using comparative genomics revels a genus with tremendous synthesis potential of carbohydrate active enzymes and secondary metabolites.</title>
        <authorList>
            <person name="Sorensen T."/>
        </authorList>
    </citation>
    <scope>NUCLEOTIDE SEQUENCE [LARGE SCALE GENOMIC DNA]</scope>
    <source>
        <strain evidence="7 8">CBS 83171</strain>
    </source>
</reference>
<comment type="caution">
    <text evidence="7">The sequence shown here is derived from an EMBL/GenBank/DDBJ whole genome shotgun (WGS) entry which is preliminary data.</text>
</comment>
<dbReference type="PANTHER" id="PTHR45649">
    <property type="entry name" value="AMINO-ACID PERMEASE BAT1"/>
    <property type="match status" value="1"/>
</dbReference>
<evidence type="ECO:0000256" key="5">
    <source>
        <dbReference type="ARBA" id="ARBA00023136"/>
    </source>
</evidence>
<dbReference type="PIRSF" id="PIRSF006060">
    <property type="entry name" value="AA_transporter"/>
    <property type="match status" value="1"/>
</dbReference>
<evidence type="ECO:0000256" key="4">
    <source>
        <dbReference type="ARBA" id="ARBA00022989"/>
    </source>
</evidence>
<feature type="transmembrane region" description="Helical" evidence="6">
    <location>
        <begin position="357"/>
        <end position="375"/>
    </location>
</feature>
<dbReference type="PANTHER" id="PTHR45649:SF2">
    <property type="entry name" value="ACID PERMEASE, PUTATIVE-RELATED"/>
    <property type="match status" value="1"/>
</dbReference>
<evidence type="ECO:0000313" key="8">
    <source>
        <dbReference type="Proteomes" id="UP001446871"/>
    </source>
</evidence>
<feature type="transmembrane region" description="Helical" evidence="6">
    <location>
        <begin position="271"/>
        <end position="294"/>
    </location>
</feature>
<proteinExistence type="predicted"/>
<protein>
    <recommendedName>
        <fullName evidence="9">Amino acid transporter</fullName>
    </recommendedName>
</protein>
<name>A0ABR1UMG3_9PEZI</name>
<feature type="transmembrane region" description="Helical" evidence="6">
    <location>
        <begin position="72"/>
        <end position="96"/>
    </location>
</feature>
<feature type="transmembrane region" description="Helical" evidence="6">
    <location>
        <begin position="27"/>
        <end position="51"/>
    </location>
</feature>
<dbReference type="InterPro" id="IPR002293">
    <property type="entry name" value="AA/rel_permease1"/>
</dbReference>
<dbReference type="Pfam" id="PF13520">
    <property type="entry name" value="AA_permease_2"/>
    <property type="match status" value="1"/>
</dbReference>
<evidence type="ECO:0000256" key="1">
    <source>
        <dbReference type="ARBA" id="ARBA00004141"/>
    </source>
</evidence>
<feature type="transmembrane region" description="Helical" evidence="6">
    <location>
        <begin position="315"/>
        <end position="345"/>
    </location>
</feature>
<keyword evidence="8" id="KW-1185">Reference proteome</keyword>
<feature type="transmembrane region" description="Helical" evidence="6">
    <location>
        <begin position="395"/>
        <end position="414"/>
    </location>
</feature>
<accession>A0ABR1UMG3</accession>
<dbReference type="EMBL" id="JAQQWM010000006">
    <property type="protein sequence ID" value="KAK8059088.1"/>
    <property type="molecule type" value="Genomic_DNA"/>
</dbReference>
<feature type="transmembrane region" description="Helical" evidence="6">
    <location>
        <begin position="186"/>
        <end position="205"/>
    </location>
</feature>
<feature type="transmembrane region" description="Helical" evidence="6">
    <location>
        <begin position="116"/>
        <end position="136"/>
    </location>
</feature>
<evidence type="ECO:0000313" key="7">
    <source>
        <dbReference type="EMBL" id="KAK8059088.1"/>
    </source>
</evidence>
<dbReference type="Gene3D" id="1.20.1740.10">
    <property type="entry name" value="Amino acid/polyamine transporter I"/>
    <property type="match status" value="1"/>
</dbReference>
<keyword evidence="5 6" id="KW-0472">Membrane</keyword>
<gene>
    <name evidence="7" type="ORF">PG996_009018</name>
</gene>
<evidence type="ECO:0008006" key="9">
    <source>
        <dbReference type="Google" id="ProtNLM"/>
    </source>
</evidence>
<feature type="transmembrane region" description="Helical" evidence="6">
    <location>
        <begin position="226"/>
        <end position="251"/>
    </location>
</feature>
<dbReference type="Proteomes" id="UP001446871">
    <property type="component" value="Unassembled WGS sequence"/>
</dbReference>
<feature type="transmembrane region" description="Helical" evidence="6">
    <location>
        <begin position="426"/>
        <end position="445"/>
    </location>
</feature>
<organism evidence="7 8">
    <name type="scientific">Apiospora saccharicola</name>
    <dbReference type="NCBI Taxonomy" id="335842"/>
    <lineage>
        <taxon>Eukaryota</taxon>
        <taxon>Fungi</taxon>
        <taxon>Dikarya</taxon>
        <taxon>Ascomycota</taxon>
        <taxon>Pezizomycotina</taxon>
        <taxon>Sordariomycetes</taxon>
        <taxon>Xylariomycetidae</taxon>
        <taxon>Amphisphaeriales</taxon>
        <taxon>Apiosporaceae</taxon>
        <taxon>Apiospora</taxon>
    </lineage>
</organism>
<feature type="transmembrane region" description="Helical" evidence="6">
    <location>
        <begin position="148"/>
        <end position="166"/>
    </location>
</feature>
<evidence type="ECO:0000256" key="6">
    <source>
        <dbReference type="SAM" id="Phobius"/>
    </source>
</evidence>
<sequence length="462" mass="50014">MILMQSWKAVLSVASIGLQNGGTAGMIWMYLVCWAGFGFVNVSMAEMASMAPTTGGQYHWISEFAPKQHQKFLSYVMGWMCVLAWQVGGASSAYIAGSQIQGLVELNYDDYSPQPFHGVLIAIAVAGFSVFFNIALARKLPLVEAGLLTIHVLGFIGIMVPLWVLAPRTPAKDVFTTFTDGGGWGSLGASTLIGVMNGIYPLLGADAAVHMSEELQDAAKTLPQSIVWTTIFSGASGWVMLITFCSCLGNYDTVASSPTPYLSVFQSATQSKSGATAMAAFVIVMTIAGNMTNVATSSRQLWAFSRDQGMPFSRWFAYVHPGLNLPINSITMTLIVTVLLTLIAIGSPVALNSLTSLGTNAILSSYMCSIGCVFWRRVTGQPLLPSKFPLGRRGLPINCMAILFLFIAFVFAFFPPVPKPTPDLMNWNILVYGVSVVGSLLYYVVWARKRYVGPVEYVRKLD</sequence>